<proteinExistence type="predicted"/>
<dbReference type="InterPro" id="IPR012349">
    <property type="entry name" value="Split_barrel_FMN-bd"/>
</dbReference>
<protein>
    <recommendedName>
        <fullName evidence="2">Pyridoxamine 5'-phosphate oxidase N-terminal domain-containing protein</fullName>
    </recommendedName>
</protein>
<evidence type="ECO:0000256" key="1">
    <source>
        <dbReference type="ARBA" id="ARBA00023002"/>
    </source>
</evidence>
<keyword evidence="1" id="KW-0560">Oxidoreductase</keyword>
<evidence type="ECO:0000313" key="3">
    <source>
        <dbReference type="EMBL" id="GHI40114.1"/>
    </source>
</evidence>
<comment type="caution">
    <text evidence="3">The sequence shown here is derived from an EMBL/GenBank/DDBJ whole genome shotgun (WGS) entry which is preliminary data.</text>
</comment>
<dbReference type="Proteomes" id="UP001050808">
    <property type="component" value="Unassembled WGS sequence"/>
</dbReference>
<dbReference type="InterPro" id="IPR052019">
    <property type="entry name" value="F420H2_bilvrd_red/Heme_oxyg"/>
</dbReference>
<dbReference type="Gene3D" id="2.30.110.10">
    <property type="entry name" value="Electron Transport, Fmn-binding Protein, Chain A"/>
    <property type="match status" value="1"/>
</dbReference>
<dbReference type="EMBL" id="BNDY01000017">
    <property type="protein sequence ID" value="GHI40114.1"/>
    <property type="molecule type" value="Genomic_DNA"/>
</dbReference>
<keyword evidence="4" id="KW-1185">Reference proteome</keyword>
<reference evidence="3" key="1">
    <citation type="submission" date="2024-05" db="EMBL/GenBank/DDBJ databases">
        <title>Whole genome shotgun sequence of Streptomyces violascens NBRC 12920.</title>
        <authorList>
            <person name="Komaki H."/>
            <person name="Tamura T."/>
        </authorList>
    </citation>
    <scope>NUCLEOTIDE SEQUENCE</scope>
    <source>
        <strain evidence="3">NBRC 12920</strain>
    </source>
</reference>
<dbReference type="InterPro" id="IPR011576">
    <property type="entry name" value="Pyridox_Oxase_N"/>
</dbReference>
<dbReference type="SUPFAM" id="SSF50475">
    <property type="entry name" value="FMN-binding split barrel"/>
    <property type="match status" value="1"/>
</dbReference>
<evidence type="ECO:0000313" key="4">
    <source>
        <dbReference type="Proteomes" id="UP001050808"/>
    </source>
</evidence>
<gene>
    <name evidence="3" type="ORF">Sviol_45220</name>
</gene>
<dbReference type="PANTHER" id="PTHR35176">
    <property type="entry name" value="HEME OXYGENASE HI_0854-RELATED"/>
    <property type="match status" value="1"/>
</dbReference>
<evidence type="ECO:0000259" key="2">
    <source>
        <dbReference type="Pfam" id="PF01243"/>
    </source>
</evidence>
<dbReference type="Pfam" id="PF01243">
    <property type="entry name" value="PNPOx_N"/>
    <property type="match status" value="1"/>
</dbReference>
<organism evidence="3 4">
    <name type="scientific">Streptomyces violascens</name>
    <dbReference type="NCBI Taxonomy" id="67381"/>
    <lineage>
        <taxon>Bacteria</taxon>
        <taxon>Bacillati</taxon>
        <taxon>Actinomycetota</taxon>
        <taxon>Actinomycetes</taxon>
        <taxon>Kitasatosporales</taxon>
        <taxon>Streptomycetaceae</taxon>
        <taxon>Streptomyces</taxon>
    </lineage>
</organism>
<feature type="domain" description="Pyridoxamine 5'-phosphate oxidase N-terminal" evidence="2">
    <location>
        <begin position="5"/>
        <end position="126"/>
    </location>
</feature>
<dbReference type="InterPro" id="IPR019920">
    <property type="entry name" value="F420-binding_dom_put"/>
</dbReference>
<sequence>MGVELPKKLKEHIDSQAFATLATIQPDGTPQTSVEWITRDGDDLLISTVQGRRKHLNMVREPNVSLLLSWPDNPYTYAEARGEVTMTTQGGRELIDQLSHKYKGEDYSADGPDDVRVVVRLSPRKIVGHNF</sequence>
<name>A0ABQ3QS96_9ACTN</name>
<dbReference type="NCBIfam" id="TIGR03618">
    <property type="entry name" value="Rv1155_F420"/>
    <property type="match status" value="1"/>
</dbReference>
<dbReference type="RefSeq" id="WP_226599117.1">
    <property type="nucleotide sequence ID" value="NZ_BNDY01000017.1"/>
</dbReference>
<dbReference type="PANTHER" id="PTHR35176:SF6">
    <property type="entry name" value="HEME OXYGENASE HI_0854-RELATED"/>
    <property type="match status" value="1"/>
</dbReference>
<accession>A0ABQ3QS96</accession>